<dbReference type="GeneID" id="7009125"/>
<dbReference type="Proteomes" id="UP000001590">
    <property type="component" value="Segment"/>
</dbReference>
<dbReference type="RefSeq" id="YP_002300407.1">
    <property type="nucleotide sequence ID" value="NC_011421.1"/>
</dbReference>
<accession>B6V2I7</accession>
<sequence length="141" mass="15613">MAKQHNFKTTRSTEWMDDLLDSMGQGEKSLFIRSAITEYAVALGLVSQEVTKPKFQVGEGVLRKRDISVSEVLPKKDKGETTATQKEDDSITKVIPKEDNIVTEVTPDDLDEPPMITATEVTEDDNGPDLDKALDNITFGL</sequence>
<evidence type="ECO:0000313" key="2">
    <source>
        <dbReference type="Proteomes" id="UP000001590"/>
    </source>
</evidence>
<gene>
    <name evidence="1" type="primary">27.8</name>
    <name evidence="1" type="ORF">SPO1_135</name>
</gene>
<evidence type="ECO:0000313" key="1">
    <source>
        <dbReference type="EMBL" id="ACI91036.1"/>
    </source>
</evidence>
<organismHost>
    <name type="scientific">Bacillus subtilis</name>
    <dbReference type="NCBI Taxonomy" id="1423"/>
</organismHost>
<reference evidence="1 2" key="1">
    <citation type="journal article" date="2009" name="J. Mol. Biol.">
        <title>The genome of Bacillus subtilis bacteriophage SPO1.</title>
        <authorList>
            <person name="Stewart C.R."/>
            <person name="Casjens S.R."/>
            <person name="Cresawn S.G."/>
            <person name="Houtz J.M."/>
            <person name="Smith A.L."/>
            <person name="Ford M.E."/>
            <person name="Peebles C.L."/>
            <person name="Hatfull G.F."/>
            <person name="Hendrix R.W."/>
            <person name="Huang W.M."/>
            <person name="Pedulla M.L."/>
        </authorList>
    </citation>
    <scope>NUCLEOTIDE SEQUENCE [LARGE SCALE GENOMIC DNA]</scope>
</reference>
<keyword evidence="2" id="KW-1185">Reference proteome</keyword>
<dbReference type="KEGG" id="vg:7009125"/>
<organism evidence="1 2">
    <name type="scientific">Bacillus phage SP01</name>
    <name type="common">Bacteriophage SP01</name>
    <dbReference type="NCBI Taxonomy" id="2884427"/>
    <lineage>
        <taxon>Viruses</taxon>
        <taxon>Duplodnaviria</taxon>
        <taxon>Heunggongvirae</taxon>
        <taxon>Uroviricota</taxon>
        <taxon>Caudoviricetes</taxon>
        <taxon>Herelleviridae</taxon>
        <taxon>Spounavirinae</taxon>
        <taxon>Okubovirus</taxon>
        <taxon>Okubovirus SPO1</taxon>
    </lineage>
</organism>
<dbReference type="EMBL" id="FJ230960">
    <property type="protein sequence ID" value="ACI91036.1"/>
    <property type="molecule type" value="Genomic_DNA"/>
</dbReference>
<protein>
    <submittedName>
        <fullName evidence="1">Gp27.8</fullName>
    </submittedName>
</protein>
<name>B6V2I7_BPSP1</name>
<proteinExistence type="predicted"/>